<evidence type="ECO:0000313" key="2">
    <source>
        <dbReference type="EMBL" id="KOC63314.1"/>
    </source>
</evidence>
<organism evidence="2 3">
    <name type="scientific">Habropoda laboriosa</name>
    <dbReference type="NCBI Taxonomy" id="597456"/>
    <lineage>
        <taxon>Eukaryota</taxon>
        <taxon>Metazoa</taxon>
        <taxon>Ecdysozoa</taxon>
        <taxon>Arthropoda</taxon>
        <taxon>Hexapoda</taxon>
        <taxon>Insecta</taxon>
        <taxon>Pterygota</taxon>
        <taxon>Neoptera</taxon>
        <taxon>Endopterygota</taxon>
        <taxon>Hymenoptera</taxon>
        <taxon>Apocrita</taxon>
        <taxon>Aculeata</taxon>
        <taxon>Apoidea</taxon>
        <taxon>Anthophila</taxon>
        <taxon>Apidae</taxon>
        <taxon>Habropoda</taxon>
    </lineage>
</organism>
<evidence type="ECO:0000313" key="3">
    <source>
        <dbReference type="Proteomes" id="UP000053825"/>
    </source>
</evidence>
<keyword evidence="1" id="KW-0472">Membrane</keyword>
<accession>A0A0L7QXM9</accession>
<sequence>MLKMNWLSWASYQILKNTKRLCIHQTVHNVNSFHGNFFKRSIVLLSTHLGSMPSVYSLPFLFIYSTMFVHLSGL</sequence>
<dbReference type="AlphaFoldDB" id="A0A0L7QXM9"/>
<dbReference type="EMBL" id="KQ414704">
    <property type="protein sequence ID" value="KOC63314.1"/>
    <property type="molecule type" value="Genomic_DNA"/>
</dbReference>
<dbReference type="Proteomes" id="UP000053825">
    <property type="component" value="Unassembled WGS sequence"/>
</dbReference>
<proteinExistence type="predicted"/>
<keyword evidence="1" id="KW-1133">Transmembrane helix</keyword>
<reference evidence="2 3" key="1">
    <citation type="submission" date="2015-07" db="EMBL/GenBank/DDBJ databases">
        <title>The genome of Habropoda laboriosa.</title>
        <authorList>
            <person name="Pan H."/>
            <person name="Kapheim K."/>
        </authorList>
    </citation>
    <scope>NUCLEOTIDE SEQUENCE [LARGE SCALE GENOMIC DNA]</scope>
    <source>
        <strain evidence="2">0110345459</strain>
    </source>
</reference>
<feature type="transmembrane region" description="Helical" evidence="1">
    <location>
        <begin position="42"/>
        <end position="64"/>
    </location>
</feature>
<name>A0A0L7QXM9_9HYME</name>
<protein>
    <submittedName>
        <fullName evidence="2">Uncharacterized protein</fullName>
    </submittedName>
</protein>
<keyword evidence="1" id="KW-0812">Transmembrane</keyword>
<evidence type="ECO:0000256" key="1">
    <source>
        <dbReference type="SAM" id="Phobius"/>
    </source>
</evidence>
<keyword evidence="3" id="KW-1185">Reference proteome</keyword>
<gene>
    <name evidence="2" type="ORF">WH47_04763</name>
</gene>